<evidence type="ECO:0008006" key="8">
    <source>
        <dbReference type="Google" id="ProtNLM"/>
    </source>
</evidence>
<dbReference type="FunCoup" id="A0A6L2Q0Y9">
    <property type="interactions" value="98"/>
</dbReference>
<proteinExistence type="predicted"/>
<protein>
    <recommendedName>
        <fullName evidence="8">Major facilitator superfamily (MFS) profile domain-containing protein</fullName>
    </recommendedName>
</protein>
<feature type="transmembrane region" description="Helical" evidence="5">
    <location>
        <begin position="259"/>
        <end position="281"/>
    </location>
</feature>
<comment type="caution">
    <text evidence="6">The sequence shown here is derived from an EMBL/GenBank/DDBJ whole genome shotgun (WGS) entry which is preliminary data.</text>
</comment>
<dbReference type="InterPro" id="IPR011701">
    <property type="entry name" value="MFS"/>
</dbReference>
<dbReference type="InParanoid" id="A0A6L2Q0Y9"/>
<feature type="transmembrane region" description="Helical" evidence="5">
    <location>
        <begin position="67"/>
        <end position="86"/>
    </location>
</feature>
<evidence type="ECO:0000256" key="2">
    <source>
        <dbReference type="ARBA" id="ARBA00022692"/>
    </source>
</evidence>
<organism evidence="6 7">
    <name type="scientific">Coptotermes formosanus</name>
    <name type="common">Formosan subterranean termite</name>
    <dbReference type="NCBI Taxonomy" id="36987"/>
    <lineage>
        <taxon>Eukaryota</taxon>
        <taxon>Metazoa</taxon>
        <taxon>Ecdysozoa</taxon>
        <taxon>Arthropoda</taxon>
        <taxon>Hexapoda</taxon>
        <taxon>Insecta</taxon>
        <taxon>Pterygota</taxon>
        <taxon>Neoptera</taxon>
        <taxon>Polyneoptera</taxon>
        <taxon>Dictyoptera</taxon>
        <taxon>Blattodea</taxon>
        <taxon>Blattoidea</taxon>
        <taxon>Termitoidae</taxon>
        <taxon>Rhinotermitidae</taxon>
        <taxon>Coptotermes</taxon>
    </lineage>
</organism>
<feature type="transmembrane region" description="Helical" evidence="5">
    <location>
        <begin position="419"/>
        <end position="440"/>
    </location>
</feature>
<dbReference type="EMBL" id="BLKM01012993">
    <property type="protein sequence ID" value="GFG38541.1"/>
    <property type="molecule type" value="Genomic_DNA"/>
</dbReference>
<sequence length="502" mass="55983">MNKTIHDSPFVIEPESRWGQKIFLFSKTSRPALGPTSPPIRSLLVSFPGGKAARVPAEEERPQRCRWWHLITVEPVMFLYMMAFMLTSVVEQAFFVDKACRVNLNFSDIICSNLADNQYKEYNKQVQVVVSDFHQYNNVATHAIPLVLSLFLGAWSDRRGRKLPLLLGLAGKLCYSTMIVINALQVTWPLEVVLLSASLPSAVTGADLAIFAAVFSYVADVTTVESRTLRVTVLDITYLSTMPIGVALGKYLWSSVTGYSYAIMFGINASLLLAAILYTLWRLKWRTTERQQPVPCNLLGDFFDFDHVVQSMKAVVKKRPGNRRLYLLTLFIAMALYTFQRDEKPMSYLYTQLQFQWTAEEYSDYRTFQNASYVVGTLLGIHIMGKLLRMGDTTMVMVGATAHALARVVFAVAEVSWLFYVGGTIVAVGPIVAPVLRSMTSKTVPLSERGKVFAILAAADNAVPLVSGVLYTQVYNATISSAPAAIFWVTFASQICVFTLIL</sequence>
<dbReference type="SUPFAM" id="SSF103473">
    <property type="entry name" value="MFS general substrate transporter"/>
    <property type="match status" value="1"/>
</dbReference>
<feature type="transmembrane region" description="Helical" evidence="5">
    <location>
        <begin position="197"/>
        <end position="219"/>
    </location>
</feature>
<dbReference type="GO" id="GO:0022857">
    <property type="term" value="F:transmembrane transporter activity"/>
    <property type="evidence" value="ECO:0007669"/>
    <property type="project" value="InterPro"/>
</dbReference>
<dbReference type="OrthoDB" id="419734at2759"/>
<evidence type="ECO:0000256" key="1">
    <source>
        <dbReference type="ARBA" id="ARBA00004141"/>
    </source>
</evidence>
<feature type="transmembrane region" description="Helical" evidence="5">
    <location>
        <begin position="452"/>
        <end position="471"/>
    </location>
</feature>
<dbReference type="AlphaFoldDB" id="A0A6L2Q0Y9"/>
<feature type="transmembrane region" description="Helical" evidence="5">
    <location>
        <begin position="477"/>
        <end position="501"/>
    </location>
</feature>
<feature type="transmembrane region" description="Helical" evidence="5">
    <location>
        <begin position="325"/>
        <end position="340"/>
    </location>
</feature>
<feature type="transmembrane region" description="Helical" evidence="5">
    <location>
        <begin position="231"/>
        <end position="253"/>
    </location>
</feature>
<dbReference type="PANTHER" id="PTHR23507">
    <property type="entry name" value="ZGC:174356"/>
    <property type="match status" value="1"/>
</dbReference>
<comment type="subcellular location">
    <subcellularLocation>
        <location evidence="1">Membrane</location>
        <topology evidence="1">Multi-pass membrane protein</topology>
    </subcellularLocation>
</comment>
<gene>
    <name evidence="6" type="ORF">Cfor_01210</name>
</gene>
<dbReference type="PANTHER" id="PTHR23507:SF37">
    <property type="entry name" value="GH08173P"/>
    <property type="match status" value="1"/>
</dbReference>
<feature type="transmembrane region" description="Helical" evidence="5">
    <location>
        <begin position="139"/>
        <end position="156"/>
    </location>
</feature>
<accession>A0A6L2Q0Y9</accession>
<feature type="transmembrane region" description="Helical" evidence="5">
    <location>
        <begin position="163"/>
        <end position="185"/>
    </location>
</feature>
<keyword evidence="3 5" id="KW-1133">Transmembrane helix</keyword>
<evidence type="ECO:0000256" key="3">
    <source>
        <dbReference type="ARBA" id="ARBA00022989"/>
    </source>
</evidence>
<name>A0A6L2Q0Y9_COPFO</name>
<dbReference type="Pfam" id="PF07690">
    <property type="entry name" value="MFS_1"/>
    <property type="match status" value="1"/>
</dbReference>
<keyword evidence="2 5" id="KW-0812">Transmembrane</keyword>
<evidence type="ECO:0000256" key="4">
    <source>
        <dbReference type="ARBA" id="ARBA00023136"/>
    </source>
</evidence>
<reference evidence="7" key="1">
    <citation type="submission" date="2020-01" db="EMBL/GenBank/DDBJ databases">
        <title>Draft genome sequence of the Termite Coptotermes fromosanus.</title>
        <authorList>
            <person name="Itakura S."/>
            <person name="Yosikawa Y."/>
            <person name="Umezawa K."/>
        </authorList>
    </citation>
    <scope>NUCLEOTIDE SEQUENCE [LARGE SCALE GENOMIC DNA]</scope>
</reference>
<dbReference type="Gene3D" id="1.20.1250.20">
    <property type="entry name" value="MFS general substrate transporter like domains"/>
    <property type="match status" value="1"/>
</dbReference>
<keyword evidence="4 5" id="KW-0472">Membrane</keyword>
<evidence type="ECO:0000313" key="7">
    <source>
        <dbReference type="Proteomes" id="UP000502823"/>
    </source>
</evidence>
<keyword evidence="7" id="KW-1185">Reference proteome</keyword>
<dbReference type="InterPro" id="IPR036259">
    <property type="entry name" value="MFS_trans_sf"/>
</dbReference>
<dbReference type="GO" id="GO:0016020">
    <property type="term" value="C:membrane"/>
    <property type="evidence" value="ECO:0007669"/>
    <property type="project" value="UniProtKB-SubCell"/>
</dbReference>
<evidence type="ECO:0000313" key="6">
    <source>
        <dbReference type="EMBL" id="GFG38541.1"/>
    </source>
</evidence>
<evidence type="ECO:0000256" key="5">
    <source>
        <dbReference type="SAM" id="Phobius"/>
    </source>
</evidence>
<dbReference type="Proteomes" id="UP000502823">
    <property type="component" value="Unassembled WGS sequence"/>
</dbReference>